<accession>A0ABW3RYT5</accession>
<organism evidence="1 2">
    <name type="scientific">Paenibacillus puldeungensis</name>
    <dbReference type="NCBI Taxonomy" id="696536"/>
    <lineage>
        <taxon>Bacteria</taxon>
        <taxon>Bacillati</taxon>
        <taxon>Bacillota</taxon>
        <taxon>Bacilli</taxon>
        <taxon>Bacillales</taxon>
        <taxon>Paenibacillaceae</taxon>
        <taxon>Paenibacillus</taxon>
    </lineage>
</organism>
<name>A0ABW3RYT5_9BACL</name>
<dbReference type="Proteomes" id="UP001597262">
    <property type="component" value="Unassembled WGS sequence"/>
</dbReference>
<dbReference type="EMBL" id="JBHTLM010000009">
    <property type="protein sequence ID" value="MFD1177331.1"/>
    <property type="molecule type" value="Genomic_DNA"/>
</dbReference>
<sequence>MARFSPFGYVLLLEHPGDLETVLLMTETLGAPGLLCAQEPLVALRARSTCSAPAGAVTASAARVTAAACGAALSPAGIRLLSCRDVDCHYGGGYCCCVRSGAVPCGDALTVVRTG</sequence>
<evidence type="ECO:0000313" key="2">
    <source>
        <dbReference type="Proteomes" id="UP001597262"/>
    </source>
</evidence>
<reference evidence="2" key="1">
    <citation type="journal article" date="2019" name="Int. J. Syst. Evol. Microbiol.">
        <title>The Global Catalogue of Microorganisms (GCM) 10K type strain sequencing project: providing services to taxonomists for standard genome sequencing and annotation.</title>
        <authorList>
            <consortium name="The Broad Institute Genomics Platform"/>
            <consortium name="The Broad Institute Genome Sequencing Center for Infectious Disease"/>
            <person name="Wu L."/>
            <person name="Ma J."/>
        </authorList>
    </citation>
    <scope>NUCLEOTIDE SEQUENCE [LARGE SCALE GENOMIC DNA]</scope>
    <source>
        <strain evidence="2">CCUG 59189</strain>
    </source>
</reference>
<proteinExistence type="predicted"/>
<comment type="caution">
    <text evidence="1">The sequence shown here is derived from an EMBL/GenBank/DDBJ whole genome shotgun (WGS) entry which is preliminary data.</text>
</comment>
<protein>
    <submittedName>
        <fullName evidence="1">Uncharacterized protein</fullName>
    </submittedName>
</protein>
<evidence type="ECO:0000313" key="1">
    <source>
        <dbReference type="EMBL" id="MFD1177331.1"/>
    </source>
</evidence>
<gene>
    <name evidence="1" type="ORF">ACFQ3W_13625</name>
</gene>
<keyword evidence="2" id="KW-1185">Reference proteome</keyword>